<reference evidence="2" key="1">
    <citation type="submission" date="2015-04" db="EMBL/GenBank/DDBJ databases">
        <title>The genome sequence of the plant pathogenic Rhizarian Plasmodiophora brassicae reveals insights in its biotrophic life cycle and the origin of chitin synthesis.</title>
        <authorList>
            <person name="Schwelm A."/>
            <person name="Fogelqvist J."/>
            <person name="Knaust A."/>
            <person name="Julke S."/>
            <person name="Lilja T."/>
            <person name="Dhandapani V."/>
            <person name="Bonilla-Rosso G."/>
            <person name="Karlsson M."/>
            <person name="Shevchenko A."/>
            <person name="Choi S.R."/>
            <person name="Kim H.G."/>
            <person name="Park J.Y."/>
            <person name="Lim Y.P."/>
            <person name="Ludwig-Muller J."/>
            <person name="Dixelius C."/>
        </authorList>
    </citation>
    <scope>NUCLEOTIDE SEQUENCE</scope>
    <source>
        <tissue evidence="2">Potato root galls</tissue>
    </source>
</reference>
<proteinExistence type="predicted"/>
<accession>A0A0H5RDJ8</accession>
<dbReference type="AlphaFoldDB" id="A0A0H5RDJ8"/>
<name>A0A0H5RDJ8_9EUKA</name>
<protein>
    <submittedName>
        <fullName evidence="2">Uncharacterized protein</fullName>
    </submittedName>
</protein>
<evidence type="ECO:0000256" key="1">
    <source>
        <dbReference type="SAM" id="MobiDB-lite"/>
    </source>
</evidence>
<sequence length="109" mass="12597">MRFIWPFMCPRLHPRPRHNRSDTSSPIFRPSKPKIETGSALTSLRSSFLTQIGLISDQERHRVQDLIAYRLADLAQDVDKSLRVHRPRLIRLGENALHNNVGESHPKLP</sequence>
<organism evidence="2">
    <name type="scientific">Spongospora subterranea</name>
    <dbReference type="NCBI Taxonomy" id="70186"/>
    <lineage>
        <taxon>Eukaryota</taxon>
        <taxon>Sar</taxon>
        <taxon>Rhizaria</taxon>
        <taxon>Endomyxa</taxon>
        <taxon>Phytomyxea</taxon>
        <taxon>Plasmodiophorida</taxon>
        <taxon>Plasmodiophoridae</taxon>
        <taxon>Spongospora</taxon>
    </lineage>
</organism>
<feature type="region of interest" description="Disordered" evidence="1">
    <location>
        <begin position="14"/>
        <end position="34"/>
    </location>
</feature>
<evidence type="ECO:0000313" key="2">
    <source>
        <dbReference type="EMBL" id="CRZ12300.1"/>
    </source>
</evidence>
<dbReference type="EMBL" id="HACM01011858">
    <property type="protein sequence ID" value="CRZ12300.1"/>
    <property type="molecule type" value="Transcribed_RNA"/>
</dbReference>